<dbReference type="Gene3D" id="3.40.30.10">
    <property type="entry name" value="Glutaredoxin"/>
    <property type="match status" value="1"/>
</dbReference>
<evidence type="ECO:0000256" key="3">
    <source>
        <dbReference type="SAM" id="MobiDB-lite"/>
    </source>
</evidence>
<evidence type="ECO:0000259" key="4">
    <source>
        <dbReference type="PROSITE" id="PS51352"/>
    </source>
</evidence>
<dbReference type="EMBL" id="JAKWBI020000643">
    <property type="protein sequence ID" value="KAJ2893220.1"/>
    <property type="molecule type" value="Genomic_DNA"/>
</dbReference>
<dbReference type="CDD" id="cd02947">
    <property type="entry name" value="TRX_family"/>
    <property type="match status" value="1"/>
</dbReference>
<evidence type="ECO:0000256" key="2">
    <source>
        <dbReference type="ARBA" id="ARBA00023157"/>
    </source>
</evidence>
<organism evidence="5 6">
    <name type="scientific">Zalerion maritima</name>
    <dbReference type="NCBI Taxonomy" id="339359"/>
    <lineage>
        <taxon>Eukaryota</taxon>
        <taxon>Fungi</taxon>
        <taxon>Dikarya</taxon>
        <taxon>Ascomycota</taxon>
        <taxon>Pezizomycotina</taxon>
        <taxon>Sordariomycetes</taxon>
        <taxon>Lulworthiomycetidae</taxon>
        <taxon>Lulworthiales</taxon>
        <taxon>Lulworthiaceae</taxon>
        <taxon>Zalerion</taxon>
    </lineage>
</organism>
<reference evidence="5" key="1">
    <citation type="submission" date="2022-07" db="EMBL/GenBank/DDBJ databases">
        <title>Draft genome sequence of Zalerion maritima ATCC 34329, a (micro)plastics degrading marine fungus.</title>
        <authorList>
            <person name="Paco A."/>
            <person name="Goncalves M.F.M."/>
            <person name="Rocha-Santos T.A.P."/>
            <person name="Alves A."/>
        </authorList>
    </citation>
    <scope>NUCLEOTIDE SEQUENCE</scope>
    <source>
        <strain evidence="5">ATCC 34329</strain>
    </source>
</reference>
<keyword evidence="2" id="KW-1015">Disulfide bond</keyword>
<evidence type="ECO:0000256" key="1">
    <source>
        <dbReference type="ARBA" id="ARBA00008987"/>
    </source>
</evidence>
<feature type="region of interest" description="Disordered" evidence="3">
    <location>
        <begin position="196"/>
        <end position="238"/>
    </location>
</feature>
<dbReference type="PROSITE" id="PS51352">
    <property type="entry name" value="THIOREDOXIN_2"/>
    <property type="match status" value="1"/>
</dbReference>
<dbReference type="InterPro" id="IPR013766">
    <property type="entry name" value="Thioredoxin_domain"/>
</dbReference>
<dbReference type="Proteomes" id="UP001201980">
    <property type="component" value="Unassembled WGS sequence"/>
</dbReference>
<keyword evidence="6" id="KW-1185">Reference proteome</keyword>
<dbReference type="Pfam" id="PF00085">
    <property type="entry name" value="Thioredoxin"/>
    <property type="match status" value="1"/>
</dbReference>
<dbReference type="SUPFAM" id="SSF52833">
    <property type="entry name" value="Thioredoxin-like"/>
    <property type="match status" value="1"/>
</dbReference>
<proteinExistence type="inferred from homology"/>
<comment type="similarity">
    <text evidence="1">Belongs to the thioredoxin family.</text>
</comment>
<gene>
    <name evidence="5" type="ORF">MKZ38_008910</name>
</gene>
<protein>
    <submittedName>
        <fullName evidence="5">Thioredoxin-like protein</fullName>
    </submittedName>
</protein>
<dbReference type="AlphaFoldDB" id="A0AAD5RH85"/>
<evidence type="ECO:0000313" key="6">
    <source>
        <dbReference type="Proteomes" id="UP001201980"/>
    </source>
</evidence>
<feature type="domain" description="Thioredoxin" evidence="4">
    <location>
        <begin position="1"/>
        <end position="104"/>
    </location>
</feature>
<feature type="compositionally biased region" description="Gly residues" evidence="3">
    <location>
        <begin position="209"/>
        <end position="225"/>
    </location>
</feature>
<comment type="caution">
    <text evidence="5">The sequence shown here is derived from an EMBL/GenBank/DDBJ whole genome shotgun (WGS) entry which is preliminary data.</text>
</comment>
<accession>A0AAD5RH85</accession>
<dbReference type="PANTHER" id="PTHR46115">
    <property type="entry name" value="THIOREDOXIN-LIKE PROTEIN 1"/>
    <property type="match status" value="1"/>
</dbReference>
<sequence>MAVHITSSGQWEKMLANHAVVIADYWCGPCKMIAPTFENLATKFAKPSKIAFAKINTDTQGDISARYAVRAMPTFKILHYGTVKETVQGASPSALNSAVEKAVKLAGPGPGPGAAAGGASSFGGAGRKLGGNPVSAPPRSVAGRPVGGGPAGGGAAWYSPARFFRLIRAFVGLYFVSLFSLDPYKAAEASAFNVNGGREETPRTVGGEAARGGASGPGGKPGAPGAGEKPRIQTLADL</sequence>
<evidence type="ECO:0000313" key="5">
    <source>
        <dbReference type="EMBL" id="KAJ2893220.1"/>
    </source>
</evidence>
<name>A0AAD5RH85_9PEZI</name>
<feature type="region of interest" description="Disordered" evidence="3">
    <location>
        <begin position="128"/>
        <end position="149"/>
    </location>
</feature>
<dbReference type="InterPro" id="IPR036249">
    <property type="entry name" value="Thioredoxin-like_sf"/>
</dbReference>